<evidence type="ECO:0000256" key="1">
    <source>
        <dbReference type="SAM" id="MobiDB-lite"/>
    </source>
</evidence>
<dbReference type="InterPro" id="IPR019370">
    <property type="entry name" value="E2F-assoc_phosphoprotein"/>
</dbReference>
<keyword evidence="3" id="KW-1185">Reference proteome</keyword>
<feature type="region of interest" description="Disordered" evidence="1">
    <location>
        <begin position="29"/>
        <end position="72"/>
    </location>
</feature>
<evidence type="ECO:0008006" key="4">
    <source>
        <dbReference type="Google" id="ProtNLM"/>
    </source>
</evidence>
<comment type="caution">
    <text evidence="2">The sequence shown here is derived from an EMBL/GenBank/DDBJ whole genome shotgun (WGS) entry which is preliminary data.</text>
</comment>
<dbReference type="EMBL" id="JADGJQ010000002">
    <property type="protein sequence ID" value="KAJ3185022.1"/>
    <property type="molecule type" value="Genomic_DNA"/>
</dbReference>
<proteinExistence type="predicted"/>
<dbReference type="Proteomes" id="UP001212152">
    <property type="component" value="Unassembled WGS sequence"/>
</dbReference>
<dbReference type="AlphaFoldDB" id="A0AAD5TUC4"/>
<accession>A0AAD5TUC4</accession>
<gene>
    <name evidence="2" type="ORF">HDU87_002588</name>
</gene>
<sequence>MDPAQIFADVKYDRDALQLPLQLPVQAVGSAEPVTTKGPTSPEQFYDDDYFDTTSDEEEEEQAGTPEQSAVGIGASLATGKSVKKAKQKRKVVADEDLFYDPTADSDDEKWLKKRIAEKLATKGLPPQAHASPTLACPMCLTPLCHDCQQHDRYEGQFRAMFFENCVVDAAEVQHYPKAGKTNRKPLEGASSATQGGMDVDADDAFWPVRCEICATQVGVMDSEEVVHFFHVIAS</sequence>
<name>A0AAD5TUC4_9FUNG</name>
<dbReference type="PANTHER" id="PTHR15967">
    <property type="entry name" value="E2F-ASSOCIATED PHOSPHOPROTEIN"/>
    <property type="match status" value="1"/>
</dbReference>
<reference evidence="2" key="1">
    <citation type="submission" date="2020-05" db="EMBL/GenBank/DDBJ databases">
        <title>Phylogenomic resolution of chytrid fungi.</title>
        <authorList>
            <person name="Stajich J.E."/>
            <person name="Amses K."/>
            <person name="Simmons R."/>
            <person name="Seto K."/>
            <person name="Myers J."/>
            <person name="Bonds A."/>
            <person name="Quandt C.A."/>
            <person name="Barry K."/>
            <person name="Liu P."/>
            <person name="Grigoriev I."/>
            <person name="Longcore J.E."/>
            <person name="James T.Y."/>
        </authorList>
    </citation>
    <scope>NUCLEOTIDE SEQUENCE</scope>
    <source>
        <strain evidence="2">JEL0379</strain>
    </source>
</reference>
<dbReference type="PANTHER" id="PTHR15967:SF0">
    <property type="entry name" value="E2F-ASSOCIATED PHOSPHOPROTEIN"/>
    <property type="match status" value="1"/>
</dbReference>
<dbReference type="GO" id="GO:0005634">
    <property type="term" value="C:nucleus"/>
    <property type="evidence" value="ECO:0007669"/>
    <property type="project" value="TreeGrafter"/>
</dbReference>
<organism evidence="2 3">
    <name type="scientific">Geranomyces variabilis</name>
    <dbReference type="NCBI Taxonomy" id="109894"/>
    <lineage>
        <taxon>Eukaryota</taxon>
        <taxon>Fungi</taxon>
        <taxon>Fungi incertae sedis</taxon>
        <taxon>Chytridiomycota</taxon>
        <taxon>Chytridiomycota incertae sedis</taxon>
        <taxon>Chytridiomycetes</taxon>
        <taxon>Spizellomycetales</taxon>
        <taxon>Powellomycetaceae</taxon>
        <taxon>Geranomyces</taxon>
    </lineage>
</organism>
<evidence type="ECO:0000313" key="2">
    <source>
        <dbReference type="EMBL" id="KAJ3185022.1"/>
    </source>
</evidence>
<feature type="compositionally biased region" description="Acidic residues" evidence="1">
    <location>
        <begin position="45"/>
        <end position="62"/>
    </location>
</feature>
<dbReference type="Pfam" id="PF10238">
    <property type="entry name" value="Eapp_C"/>
    <property type="match status" value="1"/>
</dbReference>
<protein>
    <recommendedName>
        <fullName evidence="4">E2F-associated phosphoprotein</fullName>
    </recommendedName>
</protein>
<evidence type="ECO:0000313" key="3">
    <source>
        <dbReference type="Proteomes" id="UP001212152"/>
    </source>
</evidence>